<proteinExistence type="predicted"/>
<dbReference type="AlphaFoldDB" id="A0A7G9LPP2"/>
<dbReference type="Gene3D" id="3.10.20.310">
    <property type="entry name" value="membrane protein fhac"/>
    <property type="match status" value="1"/>
</dbReference>
<evidence type="ECO:0000259" key="1">
    <source>
        <dbReference type="Pfam" id="PF07244"/>
    </source>
</evidence>
<dbReference type="Proteomes" id="UP000515842">
    <property type="component" value="Chromosome"/>
</dbReference>
<accession>A0A7G9LPP2</accession>
<dbReference type="Pfam" id="PF07244">
    <property type="entry name" value="POTRA"/>
    <property type="match status" value="1"/>
</dbReference>
<gene>
    <name evidence="2" type="ORF">HOO34_02325</name>
</gene>
<organism evidence="2 3">
    <name type="scientific">Aliarcobacter cryaerophilus</name>
    <dbReference type="NCBI Taxonomy" id="28198"/>
    <lineage>
        <taxon>Bacteria</taxon>
        <taxon>Pseudomonadati</taxon>
        <taxon>Campylobacterota</taxon>
        <taxon>Epsilonproteobacteria</taxon>
        <taxon>Campylobacterales</taxon>
        <taxon>Arcobacteraceae</taxon>
        <taxon>Aliarcobacter</taxon>
    </lineage>
</organism>
<feature type="domain" description="POTRA" evidence="1">
    <location>
        <begin position="115"/>
        <end position="176"/>
    </location>
</feature>
<dbReference type="RefSeq" id="WP_187474829.1">
    <property type="nucleotide sequence ID" value="NZ_CP060693.1"/>
</dbReference>
<dbReference type="EMBL" id="CP060693">
    <property type="protein sequence ID" value="QNM90591.1"/>
    <property type="molecule type" value="Genomic_DNA"/>
</dbReference>
<reference evidence="2 3" key="1">
    <citation type="journal article" date="2020" name="Front. Microbiol.">
        <title>Genomic Analysis and Antimicrobial Resistance of Aliarcobacter cryaerophilus Strains From German Water Poultry.</title>
        <authorList>
            <person name="Muller E."/>
            <person name="Hotzel H."/>
            <person name="Ahlers C."/>
            <person name="Hanel I."/>
            <person name="Tomaso H."/>
            <person name="Abdel-Glil M.Y."/>
        </authorList>
    </citation>
    <scope>NUCLEOTIDE SEQUENCE [LARGE SCALE GENOMIC DNA]</scope>
    <source>
        <strain evidence="2 3">16CS1285-4</strain>
    </source>
</reference>
<dbReference type="InterPro" id="IPR010827">
    <property type="entry name" value="BamA/TamA_POTRA"/>
</dbReference>
<name>A0A7G9LPP2_9BACT</name>
<evidence type="ECO:0000313" key="2">
    <source>
        <dbReference type="EMBL" id="QNM90591.1"/>
    </source>
</evidence>
<dbReference type="GO" id="GO:0019867">
    <property type="term" value="C:outer membrane"/>
    <property type="evidence" value="ECO:0007669"/>
    <property type="project" value="InterPro"/>
</dbReference>
<sequence length="185" mass="21563">MFKIFIIISILFLNSFASDIKTIEYKGDIDLVLGDFSKSNLDTICGFSYPEIYKIWKKNPTFTSKDIENCSELLKEYSQSLGFYRAKIDYEIKNDIATINIFKNEAIKVSSIKVEDEYKKFVNFKKDEVFISSKFSESKKNIRKYLNENGYAKADINAKAYVNLDEYKVELIYIITKTNFNISVI</sequence>
<protein>
    <recommendedName>
        <fullName evidence="1">POTRA domain-containing protein</fullName>
    </recommendedName>
</protein>
<evidence type="ECO:0000313" key="3">
    <source>
        <dbReference type="Proteomes" id="UP000515842"/>
    </source>
</evidence>